<evidence type="ECO:0000259" key="9">
    <source>
        <dbReference type="Pfam" id="PF01551"/>
    </source>
</evidence>
<dbReference type="CDD" id="cd12797">
    <property type="entry name" value="M23_peptidase"/>
    <property type="match status" value="1"/>
</dbReference>
<dbReference type="InterPro" id="IPR016047">
    <property type="entry name" value="M23ase_b-sheet_dom"/>
</dbReference>
<keyword evidence="8" id="KW-0732">Signal</keyword>
<evidence type="ECO:0000256" key="2">
    <source>
        <dbReference type="ARBA" id="ARBA00022670"/>
    </source>
</evidence>
<protein>
    <submittedName>
        <fullName evidence="10">Murein hydrolase activator EnvC family protein</fullName>
    </submittedName>
</protein>
<keyword evidence="7" id="KW-0175">Coiled coil</keyword>
<dbReference type="GO" id="GO:0016787">
    <property type="term" value="F:hydrolase activity"/>
    <property type="evidence" value="ECO:0007669"/>
    <property type="project" value="UniProtKB-KW"/>
</dbReference>
<name>A0ABW4U4W8_9SPHN</name>
<evidence type="ECO:0000256" key="1">
    <source>
        <dbReference type="ARBA" id="ARBA00001947"/>
    </source>
</evidence>
<dbReference type="SUPFAM" id="SSF51261">
    <property type="entry name" value="Duplicated hybrid motif"/>
    <property type="match status" value="1"/>
</dbReference>
<accession>A0ABW4U4W8</accession>
<keyword evidence="6" id="KW-0482">Metalloprotease</keyword>
<gene>
    <name evidence="10" type="ORF">ACFSGX_16195</name>
</gene>
<organism evidence="10 11">
    <name type="scientific">Sphingomonas arantia</name>
    <dbReference type="NCBI Taxonomy" id="1460676"/>
    <lineage>
        <taxon>Bacteria</taxon>
        <taxon>Pseudomonadati</taxon>
        <taxon>Pseudomonadota</taxon>
        <taxon>Alphaproteobacteria</taxon>
        <taxon>Sphingomonadales</taxon>
        <taxon>Sphingomonadaceae</taxon>
        <taxon>Sphingomonas</taxon>
    </lineage>
</organism>
<feature type="chain" id="PRO_5045182867" evidence="8">
    <location>
        <begin position="25"/>
        <end position="396"/>
    </location>
</feature>
<evidence type="ECO:0000256" key="7">
    <source>
        <dbReference type="SAM" id="Coils"/>
    </source>
</evidence>
<dbReference type="Pfam" id="PF01551">
    <property type="entry name" value="Peptidase_M23"/>
    <property type="match status" value="1"/>
</dbReference>
<reference evidence="11" key="1">
    <citation type="journal article" date="2019" name="Int. J. Syst. Evol. Microbiol.">
        <title>The Global Catalogue of Microorganisms (GCM) 10K type strain sequencing project: providing services to taxonomists for standard genome sequencing and annotation.</title>
        <authorList>
            <consortium name="The Broad Institute Genomics Platform"/>
            <consortium name="The Broad Institute Genome Sequencing Center for Infectious Disease"/>
            <person name="Wu L."/>
            <person name="Ma J."/>
        </authorList>
    </citation>
    <scope>NUCLEOTIDE SEQUENCE [LARGE SCALE GENOMIC DNA]</scope>
    <source>
        <strain evidence="11">CGMCC 1.12702</strain>
    </source>
</reference>
<evidence type="ECO:0000256" key="4">
    <source>
        <dbReference type="ARBA" id="ARBA00022801"/>
    </source>
</evidence>
<sequence length="396" mass="41390">MTRHPKGPALLLITALLAATPLLAQTVAEERKALAQARADARAATARAQRYEREATQAEGAAARTRRAAAAIAARIQAAEADIAAARARIQLVDTLRARQRTRLATVQAPIVRMAAALQTLARRPAALALVQPGSIDDVVHVRALLAAGVPAIRARAALVRTELARTEQLRIQGNRAAAALVAGRDRLARERIALARVEAGHLARSASLVDTAMAEQDRALALGEEARDIMTLMEEIDVRAARRDRLAALPGPIPRPLVPGLVAVPVPEPLAADRPPPYRLPVVGRVLTGLGEVSDAGIRARGVTLSPAARAQVVSPGAGRIAYAGGFRGYGRIVIVDHGGGWTTLLTGLGRTAVIAGQTVDAGSPLGTAATTRPSITVELRHDGRPVDIAPLLTG</sequence>
<dbReference type="InterPro" id="IPR050570">
    <property type="entry name" value="Cell_wall_metabolism_enzyme"/>
</dbReference>
<feature type="coiled-coil region" evidence="7">
    <location>
        <begin position="27"/>
        <end position="89"/>
    </location>
</feature>
<keyword evidence="5" id="KW-0862">Zinc</keyword>
<evidence type="ECO:0000313" key="10">
    <source>
        <dbReference type="EMBL" id="MFD1952316.1"/>
    </source>
</evidence>
<keyword evidence="4 10" id="KW-0378">Hydrolase</keyword>
<feature type="signal peptide" evidence="8">
    <location>
        <begin position="1"/>
        <end position="24"/>
    </location>
</feature>
<evidence type="ECO:0000313" key="11">
    <source>
        <dbReference type="Proteomes" id="UP001597400"/>
    </source>
</evidence>
<proteinExistence type="predicted"/>
<evidence type="ECO:0000256" key="8">
    <source>
        <dbReference type="SAM" id="SignalP"/>
    </source>
</evidence>
<dbReference type="EMBL" id="JBHUGS010000005">
    <property type="protein sequence ID" value="MFD1952316.1"/>
    <property type="molecule type" value="Genomic_DNA"/>
</dbReference>
<dbReference type="InterPro" id="IPR011055">
    <property type="entry name" value="Dup_hybrid_motif"/>
</dbReference>
<keyword evidence="11" id="KW-1185">Reference proteome</keyword>
<feature type="domain" description="M23ase beta-sheet core" evidence="9">
    <location>
        <begin position="302"/>
        <end position="389"/>
    </location>
</feature>
<keyword evidence="3" id="KW-0479">Metal-binding</keyword>
<keyword evidence="2" id="KW-0645">Protease</keyword>
<evidence type="ECO:0000256" key="6">
    <source>
        <dbReference type="ARBA" id="ARBA00023049"/>
    </source>
</evidence>
<evidence type="ECO:0000256" key="5">
    <source>
        <dbReference type="ARBA" id="ARBA00022833"/>
    </source>
</evidence>
<comment type="caution">
    <text evidence="10">The sequence shown here is derived from an EMBL/GenBank/DDBJ whole genome shotgun (WGS) entry which is preliminary data.</text>
</comment>
<evidence type="ECO:0000256" key="3">
    <source>
        <dbReference type="ARBA" id="ARBA00022723"/>
    </source>
</evidence>
<dbReference type="PANTHER" id="PTHR21666">
    <property type="entry name" value="PEPTIDASE-RELATED"/>
    <property type="match status" value="1"/>
</dbReference>
<dbReference type="Proteomes" id="UP001597400">
    <property type="component" value="Unassembled WGS sequence"/>
</dbReference>
<dbReference type="Gene3D" id="2.70.70.10">
    <property type="entry name" value="Glucose Permease (Domain IIA)"/>
    <property type="match status" value="1"/>
</dbReference>
<dbReference type="PANTHER" id="PTHR21666:SF288">
    <property type="entry name" value="CELL DIVISION PROTEIN YTFB"/>
    <property type="match status" value="1"/>
</dbReference>
<comment type="cofactor">
    <cofactor evidence="1">
        <name>Zn(2+)</name>
        <dbReference type="ChEBI" id="CHEBI:29105"/>
    </cofactor>
</comment>
<dbReference type="RefSeq" id="WP_380931364.1">
    <property type="nucleotide sequence ID" value="NZ_JBHUGS010000005.1"/>
</dbReference>